<dbReference type="SMART" id="SM01111">
    <property type="entry name" value="CVNH"/>
    <property type="match status" value="1"/>
</dbReference>
<dbReference type="STRING" id="436010.A0A166AAL2"/>
<keyword evidence="3" id="KW-1185">Reference proteome</keyword>
<protein>
    <recommendedName>
        <fullName evidence="1">Cyanovirin-N domain-containing protein</fullName>
    </recommendedName>
</protein>
<evidence type="ECO:0000313" key="3">
    <source>
        <dbReference type="Proteomes" id="UP000076532"/>
    </source>
</evidence>
<reference evidence="2 3" key="1">
    <citation type="journal article" date="2016" name="Mol. Biol. Evol.">
        <title>Comparative Genomics of Early-Diverging Mushroom-Forming Fungi Provides Insights into the Origins of Lignocellulose Decay Capabilities.</title>
        <authorList>
            <person name="Nagy L.G."/>
            <person name="Riley R."/>
            <person name="Tritt A."/>
            <person name="Adam C."/>
            <person name="Daum C."/>
            <person name="Floudas D."/>
            <person name="Sun H."/>
            <person name="Yadav J.S."/>
            <person name="Pangilinan J."/>
            <person name="Larsson K.H."/>
            <person name="Matsuura K."/>
            <person name="Barry K."/>
            <person name="Labutti K."/>
            <person name="Kuo R."/>
            <person name="Ohm R.A."/>
            <person name="Bhattacharya S.S."/>
            <person name="Shirouzu T."/>
            <person name="Yoshinaga Y."/>
            <person name="Martin F.M."/>
            <person name="Grigoriev I.V."/>
            <person name="Hibbett D.S."/>
        </authorList>
    </citation>
    <scope>NUCLEOTIDE SEQUENCE [LARGE SCALE GENOMIC DNA]</scope>
    <source>
        <strain evidence="2 3">CBS 109695</strain>
    </source>
</reference>
<dbReference type="OrthoDB" id="3056812at2759"/>
<dbReference type="Gene3D" id="2.30.60.10">
    <property type="entry name" value="Cyanovirin-N"/>
    <property type="match status" value="1"/>
</dbReference>
<dbReference type="InterPro" id="IPR036673">
    <property type="entry name" value="Cyanovirin-N_sf"/>
</dbReference>
<evidence type="ECO:0000313" key="2">
    <source>
        <dbReference type="EMBL" id="KZP11412.1"/>
    </source>
</evidence>
<dbReference type="AlphaFoldDB" id="A0A166AAL2"/>
<dbReference type="EMBL" id="KV417663">
    <property type="protein sequence ID" value="KZP11412.1"/>
    <property type="molecule type" value="Genomic_DNA"/>
</dbReference>
<feature type="domain" description="Cyanovirin-N" evidence="1">
    <location>
        <begin position="2"/>
        <end position="103"/>
    </location>
</feature>
<proteinExistence type="predicted"/>
<organism evidence="2 3">
    <name type="scientific">Athelia psychrophila</name>
    <dbReference type="NCBI Taxonomy" id="1759441"/>
    <lineage>
        <taxon>Eukaryota</taxon>
        <taxon>Fungi</taxon>
        <taxon>Dikarya</taxon>
        <taxon>Basidiomycota</taxon>
        <taxon>Agaricomycotina</taxon>
        <taxon>Agaricomycetes</taxon>
        <taxon>Agaricomycetidae</taxon>
        <taxon>Atheliales</taxon>
        <taxon>Atheliaceae</taxon>
        <taxon>Athelia</taxon>
    </lineage>
</organism>
<accession>A0A166AAL2</accession>
<dbReference type="InterPro" id="IPR011058">
    <property type="entry name" value="Cyanovirin-N"/>
</dbReference>
<dbReference type="SUPFAM" id="SSF51322">
    <property type="entry name" value="Cyanovirin-N"/>
    <property type="match status" value="1"/>
</dbReference>
<evidence type="ECO:0000259" key="1">
    <source>
        <dbReference type="SMART" id="SM01111"/>
    </source>
</evidence>
<dbReference type="Pfam" id="PF08881">
    <property type="entry name" value="CVNH"/>
    <property type="match status" value="1"/>
</dbReference>
<sequence>MRFTESVRRWELKESVLHAECLLADGHTWKHTTFDLNTCIGNIDGELRWDKQDFYKSICLEHKAHLEGTVLVAKCKKAHSNEYVLSRLDLATHLRNDNGIIVVIAHSEKLSTMLTEVPWMKFKVVAEPDFSVFTTHPVMQETMARIAQTTAEHVSKQMASILALAIAEATVVVTASAMEHVSQSMEVMLSTLSGETTATVEHSTSHLSHLHRFGSEQIHQHSLPAGKQLTL</sequence>
<gene>
    <name evidence="2" type="ORF">FIBSPDRAFT_871343</name>
</gene>
<name>A0A166AAL2_9AGAM</name>
<dbReference type="Proteomes" id="UP000076532">
    <property type="component" value="Unassembled WGS sequence"/>
</dbReference>